<reference evidence="1 2" key="1">
    <citation type="submission" date="2020-09" db="EMBL/GenBank/DDBJ databases">
        <title>De no assembly of potato wild relative species, Solanum commersonii.</title>
        <authorList>
            <person name="Cho K."/>
        </authorList>
    </citation>
    <scope>NUCLEOTIDE SEQUENCE [LARGE SCALE GENOMIC DNA]</scope>
    <source>
        <strain evidence="1">LZ3.2</strain>
        <tissue evidence="1">Leaf</tissue>
    </source>
</reference>
<dbReference type="EMBL" id="JACXVP010000012">
    <property type="protein sequence ID" value="KAG5572636.1"/>
    <property type="molecule type" value="Genomic_DNA"/>
</dbReference>
<keyword evidence="2" id="KW-1185">Reference proteome</keyword>
<evidence type="ECO:0000313" key="2">
    <source>
        <dbReference type="Proteomes" id="UP000824120"/>
    </source>
</evidence>
<dbReference type="AlphaFoldDB" id="A0A9J5WBG9"/>
<organism evidence="1 2">
    <name type="scientific">Solanum commersonii</name>
    <name type="common">Commerson's wild potato</name>
    <name type="synonym">Commerson's nightshade</name>
    <dbReference type="NCBI Taxonomy" id="4109"/>
    <lineage>
        <taxon>Eukaryota</taxon>
        <taxon>Viridiplantae</taxon>
        <taxon>Streptophyta</taxon>
        <taxon>Embryophyta</taxon>
        <taxon>Tracheophyta</taxon>
        <taxon>Spermatophyta</taxon>
        <taxon>Magnoliopsida</taxon>
        <taxon>eudicotyledons</taxon>
        <taxon>Gunneridae</taxon>
        <taxon>Pentapetalae</taxon>
        <taxon>asterids</taxon>
        <taxon>lamiids</taxon>
        <taxon>Solanales</taxon>
        <taxon>Solanaceae</taxon>
        <taxon>Solanoideae</taxon>
        <taxon>Solaneae</taxon>
        <taxon>Solanum</taxon>
    </lineage>
</organism>
<sequence>MNYKTVNPSPLNPSVFISILRLVPLEKDQSYTDGVRGTDIFLFKIIVPALLVVVSKENK</sequence>
<accession>A0A9J5WBG9</accession>
<comment type="caution">
    <text evidence="1">The sequence shown here is derived from an EMBL/GenBank/DDBJ whole genome shotgun (WGS) entry which is preliminary data.</text>
</comment>
<proteinExistence type="predicted"/>
<protein>
    <submittedName>
        <fullName evidence="1">Uncharacterized protein</fullName>
    </submittedName>
</protein>
<dbReference type="Proteomes" id="UP000824120">
    <property type="component" value="Chromosome 12"/>
</dbReference>
<name>A0A9J5WBG9_SOLCO</name>
<evidence type="ECO:0000313" key="1">
    <source>
        <dbReference type="EMBL" id="KAG5572636.1"/>
    </source>
</evidence>
<gene>
    <name evidence="1" type="ORF">H5410_062402</name>
</gene>